<proteinExistence type="predicted"/>
<reference evidence="2" key="1">
    <citation type="journal article" date="2019" name="Int. J. Syst. Evol. Microbiol.">
        <title>The Global Catalogue of Microorganisms (GCM) 10K type strain sequencing project: providing services to taxonomists for standard genome sequencing and annotation.</title>
        <authorList>
            <consortium name="The Broad Institute Genomics Platform"/>
            <consortium name="The Broad Institute Genome Sequencing Center for Infectious Disease"/>
            <person name="Wu L."/>
            <person name="Ma J."/>
        </authorList>
    </citation>
    <scope>NUCLEOTIDE SEQUENCE [LARGE SCALE GENOMIC DNA]</scope>
    <source>
        <strain evidence="2">CGMCC 1.15942</strain>
    </source>
</reference>
<dbReference type="Proteomes" id="UP000630615">
    <property type="component" value="Unassembled WGS sequence"/>
</dbReference>
<dbReference type="Gene3D" id="2.40.30.200">
    <property type="match status" value="1"/>
</dbReference>
<dbReference type="RefSeq" id="WP_088269062.1">
    <property type="nucleotide sequence ID" value="NZ_BMKI01000002.1"/>
</dbReference>
<sequence length="237" mass="27300">MERLSKDTPNFIWKGENALIDHRCMILDELEEISPSPRIEVTSLLGRNGDYHEWYGDYDSFDLRIPEITIPYKNIEKVKRWLTGKGKLITHNNPDKYLEAHCNMNTPLSFKNEMGHFYKFELSFRCQPFRRKVGEEPKLLRTGSNIIHDHGTEIAHPYFELDSAGGVVRITIKDRSIELIDTAVGLCTIDTQLGNCIQNGKRIRSKGDWPLIYPGDNTILVEGNIQKATVLLRSVWI</sequence>
<organism evidence="1 2">
    <name type="scientific">Enterococcus wangshanyuanii</name>
    <dbReference type="NCBI Taxonomy" id="2005703"/>
    <lineage>
        <taxon>Bacteria</taxon>
        <taxon>Bacillati</taxon>
        <taxon>Bacillota</taxon>
        <taxon>Bacilli</taxon>
        <taxon>Lactobacillales</taxon>
        <taxon>Enterococcaceae</taxon>
        <taxon>Enterococcus</taxon>
    </lineage>
</organism>
<keyword evidence="2" id="KW-1185">Reference proteome</keyword>
<protein>
    <recommendedName>
        <fullName evidence="3">Phage tail protein</fullName>
    </recommendedName>
</protein>
<comment type="caution">
    <text evidence="1">The sequence shown here is derived from an EMBL/GenBank/DDBJ whole genome shotgun (WGS) entry which is preliminary data.</text>
</comment>
<name>A0ABQ1NT82_9ENTE</name>
<evidence type="ECO:0000313" key="2">
    <source>
        <dbReference type="Proteomes" id="UP000630615"/>
    </source>
</evidence>
<dbReference type="EMBL" id="BMKI01000002">
    <property type="protein sequence ID" value="GGC84243.1"/>
    <property type="molecule type" value="Genomic_DNA"/>
</dbReference>
<gene>
    <name evidence="1" type="ORF">GCM10011573_12300</name>
</gene>
<evidence type="ECO:0000313" key="1">
    <source>
        <dbReference type="EMBL" id="GGC84243.1"/>
    </source>
</evidence>
<accession>A0ABQ1NT82</accession>
<evidence type="ECO:0008006" key="3">
    <source>
        <dbReference type="Google" id="ProtNLM"/>
    </source>
</evidence>